<dbReference type="CDD" id="cd18577">
    <property type="entry name" value="ABC_6TM_Pgp_ABCB1_D1_like"/>
    <property type="match status" value="1"/>
</dbReference>
<feature type="domain" description="ABC transmembrane type-1" evidence="14">
    <location>
        <begin position="785"/>
        <end position="1076"/>
    </location>
</feature>
<dbReference type="Pfam" id="PF00005">
    <property type="entry name" value="ABC_tran"/>
    <property type="match status" value="2"/>
</dbReference>
<feature type="transmembrane region" description="Helical" evidence="12">
    <location>
        <begin position="1012"/>
        <end position="1035"/>
    </location>
</feature>
<keyword evidence="6" id="KW-0547">Nucleotide-binding</keyword>
<feature type="transmembrane region" description="Helical" evidence="12">
    <location>
        <begin position="194"/>
        <end position="210"/>
    </location>
</feature>
<protein>
    <submittedName>
        <fullName evidence="15">Uncharacterized protein</fullName>
    </submittedName>
</protein>
<evidence type="ECO:0000256" key="2">
    <source>
        <dbReference type="ARBA" id="ARBA00007577"/>
    </source>
</evidence>
<dbReference type="InterPro" id="IPR003439">
    <property type="entry name" value="ABC_transporter-like_ATP-bd"/>
</dbReference>
<feature type="transmembrane region" description="Helical" evidence="12">
    <location>
        <begin position="216"/>
        <end position="234"/>
    </location>
</feature>
<feature type="region of interest" description="Disordered" evidence="11">
    <location>
        <begin position="667"/>
        <end position="691"/>
    </location>
</feature>
<dbReference type="GO" id="GO:0005524">
    <property type="term" value="F:ATP binding"/>
    <property type="evidence" value="ECO:0007669"/>
    <property type="project" value="UniProtKB-KW"/>
</dbReference>
<evidence type="ECO:0000256" key="10">
    <source>
        <dbReference type="ARBA" id="ARBA00023180"/>
    </source>
</evidence>
<dbReference type="GO" id="GO:0015421">
    <property type="term" value="F:ABC-type oligopeptide transporter activity"/>
    <property type="evidence" value="ECO:0007669"/>
    <property type="project" value="TreeGrafter"/>
</dbReference>
<evidence type="ECO:0000256" key="9">
    <source>
        <dbReference type="ARBA" id="ARBA00023136"/>
    </source>
</evidence>
<keyword evidence="4 12" id="KW-0812">Transmembrane</keyword>
<dbReference type="SMART" id="SM00382">
    <property type="entry name" value="AAA"/>
    <property type="match status" value="2"/>
</dbReference>
<dbReference type="FunFam" id="3.40.50.300:FF:000251">
    <property type="entry name" value="ABC transporter B family member 19"/>
    <property type="match status" value="2"/>
</dbReference>
<keyword evidence="10" id="KW-0325">Glycoprotein</keyword>
<dbReference type="PANTHER" id="PTHR43394">
    <property type="entry name" value="ATP-DEPENDENT PERMEASE MDL1, MITOCHONDRIAL"/>
    <property type="match status" value="1"/>
</dbReference>
<evidence type="ECO:0000256" key="3">
    <source>
        <dbReference type="ARBA" id="ARBA00022448"/>
    </source>
</evidence>
<evidence type="ECO:0000256" key="5">
    <source>
        <dbReference type="ARBA" id="ARBA00022737"/>
    </source>
</evidence>
<feature type="transmembrane region" description="Helical" evidence="12">
    <location>
        <begin position="910"/>
        <end position="927"/>
    </location>
</feature>
<accession>A0A8K1CHQ8</accession>
<keyword evidence="7" id="KW-0067">ATP-binding</keyword>
<dbReference type="Gene3D" id="3.40.50.300">
    <property type="entry name" value="P-loop containing nucleotide triphosphate hydrolases"/>
    <property type="match status" value="2"/>
</dbReference>
<dbReference type="PROSITE" id="PS00211">
    <property type="entry name" value="ABC_TRANSPORTER_1"/>
    <property type="match status" value="2"/>
</dbReference>
<keyword evidence="9 12" id="KW-0472">Membrane</keyword>
<organism evidence="15 16">
    <name type="scientific">Pythium oligandrum</name>
    <name type="common">Mycoparasitic fungus</name>
    <dbReference type="NCBI Taxonomy" id="41045"/>
    <lineage>
        <taxon>Eukaryota</taxon>
        <taxon>Sar</taxon>
        <taxon>Stramenopiles</taxon>
        <taxon>Oomycota</taxon>
        <taxon>Peronosporomycetes</taxon>
        <taxon>Pythiales</taxon>
        <taxon>Pythiaceae</taxon>
        <taxon>Pythium</taxon>
    </lineage>
</organism>
<feature type="transmembrane region" description="Helical" evidence="12">
    <location>
        <begin position="933"/>
        <end position="950"/>
    </location>
</feature>
<dbReference type="InterPro" id="IPR017871">
    <property type="entry name" value="ABC_transporter-like_CS"/>
</dbReference>
<comment type="caution">
    <text evidence="15">The sequence shown here is derived from an EMBL/GenBank/DDBJ whole genome shotgun (WGS) entry which is preliminary data.</text>
</comment>
<dbReference type="FunFam" id="1.20.1560.10:FF:000018">
    <property type="entry name" value="ATP-binding cassette subfamily B member 11"/>
    <property type="match status" value="1"/>
</dbReference>
<dbReference type="SUPFAM" id="SSF52540">
    <property type="entry name" value="P-loop containing nucleoside triphosphate hydrolases"/>
    <property type="match status" value="2"/>
</dbReference>
<dbReference type="InterPro" id="IPR039421">
    <property type="entry name" value="Type_1_exporter"/>
</dbReference>
<reference evidence="15" key="1">
    <citation type="submission" date="2019-03" db="EMBL/GenBank/DDBJ databases">
        <title>Long read genome sequence of the mycoparasitic Pythium oligandrum ATCC 38472 isolated from sugarbeet rhizosphere.</title>
        <authorList>
            <person name="Gaulin E."/>
        </authorList>
    </citation>
    <scope>NUCLEOTIDE SEQUENCE</scope>
    <source>
        <strain evidence="15">ATCC 38472_TT</strain>
    </source>
</reference>
<dbReference type="OrthoDB" id="6500128at2759"/>
<feature type="domain" description="ABC transmembrane type-1" evidence="14">
    <location>
        <begin position="55"/>
        <end position="369"/>
    </location>
</feature>
<dbReference type="InterPro" id="IPR036640">
    <property type="entry name" value="ABC1_TM_sf"/>
</dbReference>
<feature type="compositionally biased region" description="Basic and acidic residues" evidence="11">
    <location>
        <begin position="675"/>
        <end position="689"/>
    </location>
</feature>
<dbReference type="Gene3D" id="1.20.1560.10">
    <property type="entry name" value="ABC transporter type 1, transmembrane domain"/>
    <property type="match status" value="1"/>
</dbReference>
<feature type="transmembrane region" description="Helical" evidence="12">
    <location>
        <begin position="783"/>
        <end position="810"/>
    </location>
</feature>
<name>A0A8K1CHQ8_PYTOL</name>
<feature type="domain" description="ABC transporter" evidence="13">
    <location>
        <begin position="404"/>
        <end position="642"/>
    </location>
</feature>
<evidence type="ECO:0000256" key="1">
    <source>
        <dbReference type="ARBA" id="ARBA00004141"/>
    </source>
</evidence>
<evidence type="ECO:0000313" key="16">
    <source>
        <dbReference type="Proteomes" id="UP000794436"/>
    </source>
</evidence>
<dbReference type="InterPro" id="IPR003593">
    <property type="entry name" value="AAA+_ATPase"/>
</dbReference>
<evidence type="ECO:0000256" key="7">
    <source>
        <dbReference type="ARBA" id="ARBA00022840"/>
    </source>
</evidence>
<keyword evidence="3" id="KW-0813">Transport</keyword>
<keyword evidence="16" id="KW-1185">Reference proteome</keyword>
<comment type="similarity">
    <text evidence="2">Belongs to the ABC transporter superfamily. ABCB family. Multidrug resistance exporter (TC 3.A.1.201) subfamily.</text>
</comment>
<sequence>MIVKRPEFVRLFSKPHRTHLSAVAMKPSEDAGKGKMVSMAKLFQYADTTDKLLMAIGSIAGAATGVSQPLQIVIFGDMMNAFNIPPPSIDSSGNAPSAEANLLAQAAFRHQINVVALRFVWLGIAVLFTGLLQVACWSIAAARQARRLREEYSKAILRQEIGWFDVNDPMTLATKVADQTLTIQEGMGKKVGEGVNFFSMAVGGILIGVIKGWKLGLALLCFTPLLACAAYFMVRTLTGAIQSSIEAYGRAGAVAEEALGNVRTVQVFNMMQRFQDKYTDYLKLAEQAGIKKGLAVGLGTGAMFGCMLCTYSFGMYYGSVLVAGDQLGEKKCTGSGCYDGGRVMTVFSCIIMGAMGLGQSGPSLQAVFSARAAAYDVFRVIDRVSKIDATSTNGLKLEQVAGEIEIKNVSFRYPSRTEVPVCENYSLRIRAGETIAFVGPSGSGKSTIISLIERFYDPDVGDVLLDGHNLKNLNVGWLREHIGLVGQEPILFADSIFANIAHGKPGSSEEEVIQAAKLANAFAFISSFPQGFRTEVGERGLQLSGGQKQRIAIARAILKNPPILLLDEATSALDTESERIVQASLDALVTARKRTTVIIAHRLSTIRDADRIVVISAGRVIEDGPHDTLMQLPDGHYRMLVEAQSRRGDEESGDDALVQEMDNPGEDQLGAIESARGKGDPSLHPEPRESVSTFVSSLPSRYMSGDIRSSFTTAAITKTASPREDIQGPLVNSAGRSKAKYGAKIHPLTEKTSSSTTPRGVVAASPKVSSSRVWKLTLPDWKFLVLGMLGGGVNGATFPVWGVLMTKIVVLFYDFTLTADGMKDKGSYWAVAYFILAMTFAVSIILQNYSFAIVSERLTTRVRRQVFHAMLHQDIGWFDLDANSSGALTTRLAVDCATLQGMTSESLNRSFVTLMTLATGFTIAFYHSWKMTLVMLAIFPLLGAASFIQAKMLMGGSAKHSQNGSDTKAGALLSEAISGIRTVASFHLEDFVTRQYIAYLTLSNNTDVRAGFMGGAAFGLAQGVIFCACAFLFWYGGKLVSSGEIRFEDMFMVIICIMFSSMGLGVTSQGVADTKKIQEAVQRVFATLDRAPAINLRSQDSKKTLDVVKGDIELQNVRFAYPNRPETAIYKNYSLKIPSGKTVALVGASGCGKSTAIALIERFYDPLQGRVLLDGHDIKDLNLKWLRSQVSLVSQEPVLFVGTIADNIASGKPGCTREVVERAAQMANAHDFILQFPAQYDTNVGDRGTQLSGGQKQRIAIARAILRDPAVLLLDEATSALDNESERIVQESLDRLLTLKKRTTIVVAHRLTTIRNADLIAVAHGGGIVELGTHNELMQLPDGIYRGLVQTQQQRSTADEA</sequence>
<feature type="transmembrane region" description="Helical" evidence="12">
    <location>
        <begin position="1050"/>
        <end position="1067"/>
    </location>
</feature>
<feature type="transmembrane region" description="Helical" evidence="12">
    <location>
        <begin position="830"/>
        <end position="854"/>
    </location>
</feature>
<dbReference type="GO" id="GO:0005743">
    <property type="term" value="C:mitochondrial inner membrane"/>
    <property type="evidence" value="ECO:0007669"/>
    <property type="project" value="TreeGrafter"/>
</dbReference>
<evidence type="ECO:0000256" key="11">
    <source>
        <dbReference type="SAM" id="MobiDB-lite"/>
    </source>
</evidence>
<evidence type="ECO:0000259" key="14">
    <source>
        <dbReference type="PROSITE" id="PS50929"/>
    </source>
</evidence>
<dbReference type="CDD" id="cd18578">
    <property type="entry name" value="ABC_6TM_Pgp_ABCB1_D2_like"/>
    <property type="match status" value="1"/>
</dbReference>
<dbReference type="GO" id="GO:0090374">
    <property type="term" value="P:oligopeptide export from mitochondrion"/>
    <property type="evidence" value="ECO:0007669"/>
    <property type="project" value="TreeGrafter"/>
</dbReference>
<dbReference type="PANTHER" id="PTHR43394:SF16">
    <property type="entry name" value="ABC TRANSPORTER B FAMILY MEMBER 4-LIKE ISOFORM X1"/>
    <property type="match status" value="1"/>
</dbReference>
<comment type="subcellular location">
    <subcellularLocation>
        <location evidence="1">Membrane</location>
        <topology evidence="1">Multi-pass membrane protein</topology>
    </subcellularLocation>
</comment>
<dbReference type="EMBL" id="SPLM01000073">
    <property type="protein sequence ID" value="TMW62693.1"/>
    <property type="molecule type" value="Genomic_DNA"/>
</dbReference>
<dbReference type="CDD" id="cd03249">
    <property type="entry name" value="ABC_MTABC3_MDL1_MDL2"/>
    <property type="match status" value="2"/>
</dbReference>
<dbReference type="GO" id="GO:0016887">
    <property type="term" value="F:ATP hydrolysis activity"/>
    <property type="evidence" value="ECO:0007669"/>
    <property type="project" value="InterPro"/>
</dbReference>
<proteinExistence type="inferred from homology"/>
<dbReference type="Proteomes" id="UP000794436">
    <property type="component" value="Unassembled WGS sequence"/>
</dbReference>
<gene>
    <name evidence="15" type="ORF">Poli38472_005311</name>
</gene>
<evidence type="ECO:0000259" key="13">
    <source>
        <dbReference type="PROSITE" id="PS50893"/>
    </source>
</evidence>
<dbReference type="SUPFAM" id="SSF90123">
    <property type="entry name" value="ABC transporter transmembrane region"/>
    <property type="match status" value="2"/>
</dbReference>
<keyword evidence="8 12" id="KW-1133">Transmembrane helix</keyword>
<dbReference type="PROSITE" id="PS50893">
    <property type="entry name" value="ABC_TRANSPORTER_2"/>
    <property type="match status" value="2"/>
</dbReference>
<dbReference type="Pfam" id="PF00664">
    <property type="entry name" value="ABC_membrane"/>
    <property type="match status" value="2"/>
</dbReference>
<evidence type="ECO:0000256" key="6">
    <source>
        <dbReference type="ARBA" id="ARBA00022741"/>
    </source>
</evidence>
<evidence type="ECO:0000256" key="4">
    <source>
        <dbReference type="ARBA" id="ARBA00022692"/>
    </source>
</evidence>
<dbReference type="InterPro" id="IPR027417">
    <property type="entry name" value="P-loop_NTPase"/>
</dbReference>
<evidence type="ECO:0000256" key="12">
    <source>
        <dbReference type="SAM" id="Phobius"/>
    </source>
</evidence>
<evidence type="ECO:0000313" key="15">
    <source>
        <dbReference type="EMBL" id="TMW62693.1"/>
    </source>
</evidence>
<keyword evidence="5" id="KW-0677">Repeat</keyword>
<feature type="domain" description="ABC transporter" evidence="13">
    <location>
        <begin position="1112"/>
        <end position="1350"/>
    </location>
</feature>
<feature type="transmembrane region" description="Helical" evidence="12">
    <location>
        <begin position="119"/>
        <end position="140"/>
    </location>
</feature>
<dbReference type="InterPro" id="IPR011527">
    <property type="entry name" value="ABC1_TM_dom"/>
</dbReference>
<evidence type="ECO:0000256" key="8">
    <source>
        <dbReference type="ARBA" id="ARBA00022989"/>
    </source>
</evidence>
<dbReference type="PROSITE" id="PS50929">
    <property type="entry name" value="ABC_TM1F"/>
    <property type="match status" value="2"/>
</dbReference>